<keyword evidence="1" id="KW-0496">Mitochondrion</keyword>
<dbReference type="AlphaFoldDB" id="A0A2I6SS14"/>
<dbReference type="EMBL" id="MF508648">
    <property type="protein sequence ID" value="AUO29192.1"/>
    <property type="molecule type" value="Genomic_DNA"/>
</dbReference>
<accession>A0A2I6SS14</accession>
<gene>
    <name evidence="1" type="primary">ORF9</name>
</gene>
<name>A0A2I6SS14_9EUKA</name>
<organism evidence="1">
    <name type="scientific">Vannella croatica</name>
    <dbReference type="NCBI Taxonomy" id="1778588"/>
    <lineage>
        <taxon>Eukaryota</taxon>
        <taxon>Amoebozoa</taxon>
        <taxon>Discosea</taxon>
        <taxon>Flabellinia</taxon>
        <taxon>Vannellidae</taxon>
        <taxon>Vannella</taxon>
    </lineage>
</organism>
<sequence length="165" mass="20776">MQIKIRNKLLRKYDSDFWNFLYTRRRKNKFFIYFRLSLANKLRNYYYKSYFYINKNNRLKVKFNLKYNPFFNFYNMKNINKYKFFKRGKFYVKRVSLNIFIKKEIEQILIWCKISISTLYKPKKPKSAFYRLKIYMKKMILFYNNFNQRKLIKFANLTKKSKLGG</sequence>
<proteinExistence type="predicted"/>
<evidence type="ECO:0000313" key="1">
    <source>
        <dbReference type="EMBL" id="AUO29192.1"/>
    </source>
</evidence>
<geneLocation type="mitochondrion" evidence="1"/>
<protein>
    <submittedName>
        <fullName evidence="1">Uncharacterized protein</fullName>
    </submittedName>
</protein>
<reference evidence="1" key="1">
    <citation type="submission" date="2017-07" db="EMBL/GenBank/DDBJ databases">
        <title>Mitochondrial genome of Vannella croatica (Amoebozoa, Discosea, Vannellida).</title>
        <authorList>
            <person name="Natalya B."/>
            <person name="Elena N."/>
            <person name="Olja M."/>
            <person name="Anna G."/>
            <person name="Oksana K."/>
            <person name="Alexander K."/>
            <person name="Alexey M."/>
            <person name="Dmitrii P."/>
            <person name="Alexey S."/>
        </authorList>
    </citation>
    <scope>NUCLEOTIDE SEQUENCE</scope>
</reference>